<dbReference type="InterPro" id="IPR013780">
    <property type="entry name" value="Glyco_hydro_b"/>
</dbReference>
<dbReference type="Proteomes" id="UP000829925">
    <property type="component" value="Chromosome"/>
</dbReference>
<dbReference type="Gene3D" id="2.60.40.1180">
    <property type="entry name" value="Golgi alpha-mannosidase II"/>
    <property type="match status" value="1"/>
</dbReference>
<evidence type="ECO:0000313" key="1">
    <source>
        <dbReference type="EMBL" id="UOR05388.1"/>
    </source>
</evidence>
<dbReference type="AlphaFoldDB" id="A0A8T9STC0"/>
<organism evidence="1 2">
    <name type="scientific">Hymenobacter aerilatus</name>
    <dbReference type="NCBI Taxonomy" id="2932251"/>
    <lineage>
        <taxon>Bacteria</taxon>
        <taxon>Pseudomonadati</taxon>
        <taxon>Bacteroidota</taxon>
        <taxon>Cytophagia</taxon>
        <taxon>Cytophagales</taxon>
        <taxon>Hymenobacteraceae</taxon>
        <taxon>Hymenobacter</taxon>
    </lineage>
</organism>
<reference evidence="1 2" key="1">
    <citation type="submission" date="2022-04" db="EMBL/GenBank/DDBJ databases">
        <title>Hymenobacter sp. isolated from the air.</title>
        <authorList>
            <person name="Won M."/>
            <person name="Lee C.-M."/>
            <person name="Woen H.-Y."/>
            <person name="Kwon S.-W."/>
        </authorList>
    </citation>
    <scope>NUCLEOTIDE SEQUENCE [LARGE SCALE GENOMIC DNA]</scope>
    <source>
        <strain evidence="2">5413 J-13</strain>
    </source>
</reference>
<sequence>MIQEWKAEQWNPEEILGAKGKLRFAHIPKGLTIVLPTQKPNAIAYALKIA</sequence>
<accession>A0A8T9STC0</accession>
<name>A0A8T9STC0_9BACT</name>
<evidence type="ECO:0000313" key="2">
    <source>
        <dbReference type="Proteomes" id="UP000829925"/>
    </source>
</evidence>
<dbReference type="EMBL" id="CP095053">
    <property type="protein sequence ID" value="UOR05388.1"/>
    <property type="molecule type" value="Genomic_DNA"/>
</dbReference>
<gene>
    <name evidence="1" type="ORF">MUN82_20985</name>
</gene>
<proteinExistence type="predicted"/>
<dbReference type="RefSeq" id="WP_245093531.1">
    <property type="nucleotide sequence ID" value="NZ_CP095053.1"/>
</dbReference>
<dbReference type="KEGG" id="haei:MUN82_20985"/>
<keyword evidence="2" id="KW-1185">Reference proteome</keyword>
<protein>
    <submittedName>
        <fullName evidence="1">Uncharacterized protein</fullName>
    </submittedName>
</protein>